<dbReference type="PANTHER" id="PTHR36978:SF3">
    <property type="entry name" value="P-LOOP CONTAINING NUCLEOSIDE TRIPHOSPHATE HYDROLASE PROTEIN"/>
    <property type="match status" value="1"/>
</dbReference>
<dbReference type="InterPro" id="IPR040632">
    <property type="entry name" value="Sulfotransfer_4"/>
</dbReference>
<dbReference type="PANTHER" id="PTHR36978">
    <property type="entry name" value="P-LOOP CONTAINING NUCLEOTIDE TRIPHOSPHATE HYDROLASE"/>
    <property type="match status" value="1"/>
</dbReference>
<reference evidence="1 2" key="1">
    <citation type="submission" date="2019-04" db="EMBL/GenBank/DDBJ databases">
        <title>Friends and foes A comparative genomics studyof 23 Aspergillus species from section Flavi.</title>
        <authorList>
            <consortium name="DOE Joint Genome Institute"/>
            <person name="Kjaerbolling I."/>
            <person name="Vesth T."/>
            <person name="Frisvad J.C."/>
            <person name="Nybo J.L."/>
            <person name="Theobald S."/>
            <person name="Kildgaard S."/>
            <person name="Isbrandt T."/>
            <person name="Kuo A."/>
            <person name="Sato A."/>
            <person name="Lyhne E.K."/>
            <person name="Kogle M.E."/>
            <person name="Wiebenga A."/>
            <person name="Kun R.S."/>
            <person name="Lubbers R.J."/>
            <person name="Makela M.R."/>
            <person name="Barry K."/>
            <person name="Chovatia M."/>
            <person name="Clum A."/>
            <person name="Daum C."/>
            <person name="Haridas S."/>
            <person name="He G."/>
            <person name="LaButti K."/>
            <person name="Lipzen A."/>
            <person name="Mondo S."/>
            <person name="Riley R."/>
            <person name="Salamov A."/>
            <person name="Simmons B.A."/>
            <person name="Magnuson J.K."/>
            <person name="Henrissat B."/>
            <person name="Mortensen U.H."/>
            <person name="Larsen T.O."/>
            <person name="Devries R.P."/>
            <person name="Grigoriev I.V."/>
            <person name="Machida M."/>
            <person name="Baker S.E."/>
            <person name="Andersen M.R."/>
        </authorList>
    </citation>
    <scope>NUCLEOTIDE SEQUENCE [LARGE SCALE GENOMIC DNA]</scope>
    <source>
        <strain evidence="1 2">CBS 763.97</strain>
    </source>
</reference>
<name>A0A5N6ZM98_9EURO</name>
<dbReference type="EMBL" id="ML737926">
    <property type="protein sequence ID" value="KAE8358106.1"/>
    <property type="molecule type" value="Genomic_DNA"/>
</dbReference>
<keyword evidence="2" id="KW-1185">Reference proteome</keyword>
<dbReference type="Gene3D" id="3.40.50.300">
    <property type="entry name" value="P-loop containing nucleotide triphosphate hydrolases"/>
    <property type="match status" value="2"/>
</dbReference>
<dbReference type="Pfam" id="PF17784">
    <property type="entry name" value="Sulfotransfer_4"/>
    <property type="match status" value="2"/>
</dbReference>
<dbReference type="OrthoDB" id="408152at2759"/>
<evidence type="ECO:0000313" key="2">
    <source>
        <dbReference type="Proteomes" id="UP000326268"/>
    </source>
</evidence>
<gene>
    <name evidence="1" type="ORF">BDV27DRAFT_150737</name>
</gene>
<sequence>MDAAKLCEFVADNLNIYSHWNRLGTDPTPAAIDSTADFLMEPGTQIQVISTGLPCTGTVLFSTALTILLNSSVYYGGTQTIRGPPSELKLWVRILRVWLEGEKRTVLSLIERCFNGYTAITDISGCQLLPELLKLCLDTKVVCTVCDPFNSVKKISDTLPQREIYSRYITWLEKNIPTDYLIFFDIQEGWEPLCKALGKDISTDILFPYINNSEQIIYTAKYYI</sequence>
<proteinExistence type="predicted"/>
<dbReference type="GeneID" id="43655717"/>
<accession>A0A5N6ZM98</accession>
<organism evidence="1 2">
    <name type="scientific">Aspergillus caelatus</name>
    <dbReference type="NCBI Taxonomy" id="61420"/>
    <lineage>
        <taxon>Eukaryota</taxon>
        <taxon>Fungi</taxon>
        <taxon>Dikarya</taxon>
        <taxon>Ascomycota</taxon>
        <taxon>Pezizomycotina</taxon>
        <taxon>Eurotiomycetes</taxon>
        <taxon>Eurotiomycetidae</taxon>
        <taxon>Eurotiales</taxon>
        <taxon>Aspergillaceae</taxon>
        <taxon>Aspergillus</taxon>
        <taxon>Aspergillus subgen. Circumdati</taxon>
    </lineage>
</organism>
<dbReference type="SUPFAM" id="SSF52540">
    <property type="entry name" value="P-loop containing nucleoside triphosphate hydrolases"/>
    <property type="match status" value="1"/>
</dbReference>
<dbReference type="RefSeq" id="XP_031921187.1">
    <property type="nucleotide sequence ID" value="XM_032071271.1"/>
</dbReference>
<protein>
    <submittedName>
        <fullName evidence="1">Uncharacterized protein</fullName>
    </submittedName>
</protein>
<dbReference type="InterPro" id="IPR027417">
    <property type="entry name" value="P-loop_NTPase"/>
</dbReference>
<evidence type="ECO:0000313" key="1">
    <source>
        <dbReference type="EMBL" id="KAE8358106.1"/>
    </source>
</evidence>
<dbReference type="AlphaFoldDB" id="A0A5N6ZM98"/>
<dbReference type="Proteomes" id="UP000326268">
    <property type="component" value="Unassembled WGS sequence"/>
</dbReference>